<reference evidence="7 8" key="1">
    <citation type="journal article" date="2021" name="Microb. Ecol.">
        <title>Candidatus Mesenet longicola: Novel Endosymbionts of Brontispa longissima that Induce Cytoplasmic Incompatibility.</title>
        <authorList>
            <person name="Takano S."/>
            <person name="Gotoh Y."/>
            <person name="Hayashi T."/>
        </authorList>
    </citation>
    <scope>NUCLEOTIDE SEQUENCE [LARGE SCALE GENOMIC DNA]</scope>
    <source>
        <strain evidence="7">L5</strain>
    </source>
</reference>
<dbReference type="InterPro" id="IPR050696">
    <property type="entry name" value="FtsA/MreB"/>
</dbReference>
<evidence type="ECO:0000256" key="3">
    <source>
        <dbReference type="ARBA" id="ARBA00023136"/>
    </source>
</evidence>
<keyword evidence="4 5" id="KW-0131">Cell cycle</keyword>
<comment type="similarity">
    <text evidence="5">Belongs to the FtsA/MreB family.</text>
</comment>
<evidence type="ECO:0000256" key="5">
    <source>
        <dbReference type="HAMAP-Rule" id="MF_02033"/>
    </source>
</evidence>
<keyword evidence="3 5" id="KW-0472">Membrane</keyword>
<organism evidence="7 8">
    <name type="scientific">Candidatus Mesenet longicola</name>
    <dbReference type="NCBI Taxonomy" id="1892558"/>
    <lineage>
        <taxon>Bacteria</taxon>
        <taxon>Pseudomonadati</taxon>
        <taxon>Pseudomonadota</taxon>
        <taxon>Alphaproteobacteria</taxon>
        <taxon>Rickettsiales</taxon>
        <taxon>Anaplasmataceae</taxon>
        <taxon>Candidatus Mesenet</taxon>
    </lineage>
</organism>
<dbReference type="NCBIfam" id="TIGR01174">
    <property type="entry name" value="ftsA"/>
    <property type="match status" value="1"/>
</dbReference>
<dbReference type="CDD" id="cd24048">
    <property type="entry name" value="ASKHA_NBD_FtsA"/>
    <property type="match status" value="1"/>
</dbReference>
<dbReference type="PIRSF" id="PIRSF003101">
    <property type="entry name" value="FtsA"/>
    <property type="match status" value="1"/>
</dbReference>
<evidence type="ECO:0000313" key="7">
    <source>
        <dbReference type="EMBL" id="GHM59022.1"/>
    </source>
</evidence>
<sequence length="387" mass="41987">MKSKVFAALDIGTTKVVCLIVKTNGSKKVVGVGYNAAEGINGGVITNIKHASRSILSAITMAKQASKIEMVDQAYVNISGCNISSFELTNEIISDRHKISDADVANVISQTYEKYDEDDVVIHNIPIRYSLDDMYNINELYGLYGGKLRADMHVVTASRPALLNIENCLVNCGVKIAGYTASSYMSGLSCLSTEEKELGAAIIDIGGGYTSIGFFEKGKFIHADFIPIGGIHITRDIAYGLCVSINEAERIKLLSGKAISSNDIDLSDDGSSSTQIAESEIIIKPRLEEILEILDDKLGKKNNLIRKVVITGGSSQLSNIAETANYILNRPIRIAMPFSIDGVSDNPEFSAAIGMIPLISENQKDDYGIEDSGINKLFDWIKEKVKI</sequence>
<evidence type="ECO:0000313" key="8">
    <source>
        <dbReference type="Proteomes" id="UP000637906"/>
    </source>
</evidence>
<accession>A0A8J3MPZ8</accession>
<dbReference type="Gene3D" id="3.30.420.40">
    <property type="match status" value="1"/>
</dbReference>
<dbReference type="GO" id="GO:0032153">
    <property type="term" value="C:cell division site"/>
    <property type="evidence" value="ECO:0007669"/>
    <property type="project" value="UniProtKB-UniRule"/>
</dbReference>
<evidence type="ECO:0000256" key="1">
    <source>
        <dbReference type="ARBA" id="ARBA00022475"/>
    </source>
</evidence>
<protein>
    <recommendedName>
        <fullName evidence="5">Cell division protein FtsA</fullName>
    </recommendedName>
</protein>
<keyword evidence="2 5" id="KW-0132">Cell division</keyword>
<dbReference type="SMART" id="SM00842">
    <property type="entry name" value="FtsA"/>
    <property type="match status" value="1"/>
</dbReference>
<dbReference type="PANTHER" id="PTHR32432">
    <property type="entry name" value="CELL DIVISION PROTEIN FTSA-RELATED"/>
    <property type="match status" value="1"/>
</dbReference>
<comment type="subunit">
    <text evidence="5">Self-interacts. Interacts with FtsZ.</text>
</comment>
<dbReference type="PANTHER" id="PTHR32432:SF4">
    <property type="entry name" value="CELL DIVISION PROTEIN FTSA"/>
    <property type="match status" value="1"/>
</dbReference>
<dbReference type="GO" id="GO:0009898">
    <property type="term" value="C:cytoplasmic side of plasma membrane"/>
    <property type="evidence" value="ECO:0007669"/>
    <property type="project" value="UniProtKB-UniRule"/>
</dbReference>
<comment type="subcellular location">
    <subcellularLocation>
        <location evidence="5">Cell membrane</location>
        <topology evidence="5">Peripheral membrane protein</topology>
        <orientation evidence="5">Cytoplasmic side</orientation>
    </subcellularLocation>
    <text evidence="5">Localizes to the Z ring in an FtsZ-dependent manner. Targeted to the membrane through a conserved C-terminal amphipathic helix.</text>
</comment>
<evidence type="ECO:0000256" key="4">
    <source>
        <dbReference type="ARBA" id="ARBA00023306"/>
    </source>
</evidence>
<dbReference type="InterPro" id="IPR043129">
    <property type="entry name" value="ATPase_NBD"/>
</dbReference>
<dbReference type="Gene3D" id="3.30.1490.110">
    <property type="match status" value="1"/>
</dbReference>
<comment type="function">
    <text evidence="5">Cell division protein that is involved in the assembly of the Z ring. May serve as a membrane anchor for the Z ring.</text>
</comment>
<dbReference type="EMBL" id="BNGU01000001">
    <property type="protein sequence ID" value="GHM59022.1"/>
    <property type="molecule type" value="Genomic_DNA"/>
</dbReference>
<feature type="domain" description="SHS2" evidence="6">
    <location>
        <begin position="6"/>
        <end position="190"/>
    </location>
</feature>
<gene>
    <name evidence="5 7" type="primary">ftsA</name>
    <name evidence="7" type="ORF">sL5_00150</name>
</gene>
<keyword evidence="1 5" id="KW-1003">Cell membrane</keyword>
<dbReference type="SUPFAM" id="SSF53067">
    <property type="entry name" value="Actin-like ATPase domain"/>
    <property type="match status" value="2"/>
</dbReference>
<keyword evidence="8" id="KW-1185">Reference proteome</keyword>
<dbReference type="InterPro" id="IPR020823">
    <property type="entry name" value="Cell_div_FtsA"/>
</dbReference>
<dbReference type="Pfam" id="PF14450">
    <property type="entry name" value="FtsA"/>
    <property type="match status" value="1"/>
</dbReference>
<dbReference type="InterPro" id="IPR003494">
    <property type="entry name" value="SHS2_FtsA"/>
</dbReference>
<dbReference type="HAMAP" id="MF_02033">
    <property type="entry name" value="FtsA"/>
    <property type="match status" value="1"/>
</dbReference>
<proteinExistence type="inferred from homology"/>
<name>A0A8J3MPZ8_9RICK</name>
<comment type="caution">
    <text evidence="7">The sequence shown here is derived from an EMBL/GenBank/DDBJ whole genome shotgun (WGS) entry which is preliminary data.</text>
</comment>
<dbReference type="GO" id="GO:0043093">
    <property type="term" value="P:FtsZ-dependent cytokinesis"/>
    <property type="evidence" value="ECO:0007669"/>
    <property type="project" value="UniProtKB-UniRule"/>
</dbReference>
<dbReference type="Proteomes" id="UP000637906">
    <property type="component" value="Unassembled WGS sequence"/>
</dbReference>
<evidence type="ECO:0000259" key="6">
    <source>
        <dbReference type="SMART" id="SM00842"/>
    </source>
</evidence>
<evidence type="ECO:0000256" key="2">
    <source>
        <dbReference type="ARBA" id="ARBA00022618"/>
    </source>
</evidence>
<dbReference type="Pfam" id="PF02491">
    <property type="entry name" value="SHS2_FTSA"/>
    <property type="match status" value="1"/>
</dbReference>
<dbReference type="AlphaFoldDB" id="A0A8J3MPZ8"/>